<proteinExistence type="predicted"/>
<reference evidence="1" key="1">
    <citation type="journal article" date="2013" name="Genome Biol.">
        <title>Reference genomes and transcriptomes of Nicotiana sylvestris and Nicotiana tomentosiformis.</title>
        <authorList>
            <person name="Sierro N."/>
            <person name="Battey J.N."/>
            <person name="Ouadi S."/>
            <person name="Bovet L."/>
            <person name="Goepfert S."/>
            <person name="Bakaher N."/>
            <person name="Peitsch M.C."/>
            <person name="Ivanov N.V."/>
        </authorList>
    </citation>
    <scope>NUCLEOTIDE SEQUENCE [LARGE SCALE GENOMIC DNA]</scope>
</reference>
<dbReference type="KEGG" id="nsy:104245909"/>
<keyword evidence="1" id="KW-1185">Reference proteome</keyword>
<evidence type="ECO:0000313" key="1">
    <source>
        <dbReference type="Proteomes" id="UP000189701"/>
    </source>
</evidence>
<dbReference type="RefSeq" id="XP_009799914.1">
    <property type="nucleotide sequence ID" value="XM_009801612.1"/>
</dbReference>
<organism evidence="1 2">
    <name type="scientific">Nicotiana sylvestris</name>
    <name type="common">Wood tobacco</name>
    <name type="synonym">South American tobacco</name>
    <dbReference type="NCBI Taxonomy" id="4096"/>
    <lineage>
        <taxon>Eukaryota</taxon>
        <taxon>Viridiplantae</taxon>
        <taxon>Streptophyta</taxon>
        <taxon>Embryophyta</taxon>
        <taxon>Tracheophyta</taxon>
        <taxon>Spermatophyta</taxon>
        <taxon>Magnoliopsida</taxon>
        <taxon>eudicotyledons</taxon>
        <taxon>Gunneridae</taxon>
        <taxon>Pentapetalae</taxon>
        <taxon>asterids</taxon>
        <taxon>lamiids</taxon>
        <taxon>Solanales</taxon>
        <taxon>Solanaceae</taxon>
        <taxon>Nicotianoideae</taxon>
        <taxon>Nicotianeae</taxon>
        <taxon>Nicotiana</taxon>
    </lineage>
</organism>
<protein>
    <submittedName>
        <fullName evidence="2">Uncharacterized protein LOC104245909 isoform X1</fullName>
    </submittedName>
</protein>
<reference evidence="2" key="2">
    <citation type="submission" date="2025-08" db="UniProtKB">
        <authorList>
            <consortium name="RefSeq"/>
        </authorList>
    </citation>
    <scope>IDENTIFICATION</scope>
    <source>
        <tissue evidence="2">Leaf</tissue>
    </source>
</reference>
<dbReference type="AlphaFoldDB" id="A0A1U7YKZ7"/>
<evidence type="ECO:0000313" key="2">
    <source>
        <dbReference type="RefSeq" id="XP_009799914.1"/>
    </source>
</evidence>
<dbReference type="GeneID" id="104245909"/>
<gene>
    <name evidence="2" type="primary">LOC104245909</name>
</gene>
<sequence length="155" mass="18320">MPFTLNAIIKLLFLTPFYVPKFYQVHRKFEDLKVGEAGNKKLILIAELVTPFHFFGALWILFHGFSIGHCNRDLILNKRQKMVIQMLPRLTSSQMVMKLLLEKQKLYNLKIKGRNERRENKKGGERRSKLLLMQLQLSFLIVDLKNLRGKEKEIH</sequence>
<dbReference type="Proteomes" id="UP000189701">
    <property type="component" value="Unplaced"/>
</dbReference>
<accession>A0A1U7YKZ7</accession>
<name>A0A1U7YKZ7_NICSY</name>